<dbReference type="PANTHER" id="PTHR11559">
    <property type="entry name" value="CARBOXYLESTERASE"/>
    <property type="match status" value="1"/>
</dbReference>
<gene>
    <name evidence="5" type="ORF">NA57DRAFT_80221</name>
</gene>
<comment type="caution">
    <text evidence="5">The sequence shown here is derived from an EMBL/GenBank/DDBJ whole genome shotgun (WGS) entry which is preliminary data.</text>
</comment>
<comment type="similarity">
    <text evidence="1 3">Belongs to the type-B carboxylesterase/lipase family.</text>
</comment>
<keyword evidence="2 3" id="KW-0378">Hydrolase</keyword>
<dbReference type="Proteomes" id="UP000799772">
    <property type="component" value="Unassembled WGS sequence"/>
</dbReference>
<dbReference type="InterPro" id="IPR029058">
    <property type="entry name" value="AB_hydrolase_fold"/>
</dbReference>
<dbReference type="GO" id="GO:0016787">
    <property type="term" value="F:hydrolase activity"/>
    <property type="evidence" value="ECO:0007669"/>
    <property type="project" value="UniProtKB-KW"/>
</dbReference>
<accession>A0A9P4I9C4</accession>
<dbReference type="Pfam" id="PF00135">
    <property type="entry name" value="COesterase"/>
    <property type="match status" value="1"/>
</dbReference>
<evidence type="ECO:0000256" key="1">
    <source>
        <dbReference type="ARBA" id="ARBA00005964"/>
    </source>
</evidence>
<evidence type="ECO:0000256" key="3">
    <source>
        <dbReference type="RuleBase" id="RU361235"/>
    </source>
</evidence>
<proteinExistence type="inferred from homology"/>
<feature type="domain" description="Carboxylesterase type B" evidence="4">
    <location>
        <begin position="15"/>
        <end position="473"/>
    </location>
</feature>
<dbReference type="SUPFAM" id="SSF53474">
    <property type="entry name" value="alpha/beta-Hydrolases"/>
    <property type="match status" value="1"/>
</dbReference>
<name>A0A9P4I9C4_9PEZI</name>
<dbReference type="OrthoDB" id="3200163at2759"/>
<dbReference type="Gene3D" id="3.40.50.1820">
    <property type="entry name" value="alpha/beta hydrolase"/>
    <property type="match status" value="1"/>
</dbReference>
<sequence>MATFSFKHPELGEIRTHDYDGVLELLGLKYASLEDRFAPAELVEATSGESLDATKYGPQVLSPLQGIDIERGLIQQALPNPEFPGVSDSNGLNLNITSPTGGSKLPVVVFIHGGAFGIGANWYPHYDFKRLVRMSIEQGMPIIGITINYRLGAPGFLFSEEMREAGYLPNNGLRDQRVALQWIKRFIAGFGGDPDNLTVMGHSAGGISTSYMLGSDEPLCKQLIIFGGSPPLLKPFPLEIAEHLYQQVTNALGLGSLSAPDRVKALKQTDGAKLLEVTPMSVPLVPVVDDDIVKSVPNFEAVATKGSAGACGAERQWCQALIVGDSADDASAFVMIHLMGRKAGIGSAFVAHVRNSLSSQSSTAEALLRSYGLDGDVSDDDAAIRKLIKLGSDLNFFAPAVHFAAAFKGKSYVFHFNELNPWDGPMKGLATHILDVAFLFQNFNERLSEEQRSTAVQLGKDIISFVNGEAPWPPYNTENGAGVYAHGKREYVTAAGSTGREDTVFQLAEKAGLDQLLDVWQAFLFGV</sequence>
<protein>
    <recommendedName>
        <fullName evidence="3">Carboxylic ester hydrolase</fullName>
        <ecNumber evidence="3">3.1.1.-</ecNumber>
    </recommendedName>
</protein>
<dbReference type="InterPro" id="IPR019826">
    <property type="entry name" value="Carboxylesterase_B_AS"/>
</dbReference>
<dbReference type="InterPro" id="IPR002018">
    <property type="entry name" value="CarbesteraseB"/>
</dbReference>
<reference evidence="5" key="1">
    <citation type="journal article" date="2020" name="Stud. Mycol.">
        <title>101 Dothideomycetes genomes: a test case for predicting lifestyles and emergence of pathogens.</title>
        <authorList>
            <person name="Haridas S."/>
            <person name="Albert R."/>
            <person name="Binder M."/>
            <person name="Bloem J."/>
            <person name="Labutti K."/>
            <person name="Salamov A."/>
            <person name="Andreopoulos B."/>
            <person name="Baker S."/>
            <person name="Barry K."/>
            <person name="Bills G."/>
            <person name="Bluhm B."/>
            <person name="Cannon C."/>
            <person name="Castanera R."/>
            <person name="Culley D."/>
            <person name="Daum C."/>
            <person name="Ezra D."/>
            <person name="Gonzalez J."/>
            <person name="Henrissat B."/>
            <person name="Kuo A."/>
            <person name="Liang C."/>
            <person name="Lipzen A."/>
            <person name="Lutzoni F."/>
            <person name="Magnuson J."/>
            <person name="Mondo S."/>
            <person name="Nolan M."/>
            <person name="Ohm R."/>
            <person name="Pangilinan J."/>
            <person name="Park H.-J."/>
            <person name="Ramirez L."/>
            <person name="Alfaro M."/>
            <person name="Sun H."/>
            <person name="Tritt A."/>
            <person name="Yoshinaga Y."/>
            <person name="Zwiers L.-H."/>
            <person name="Turgeon B."/>
            <person name="Goodwin S."/>
            <person name="Spatafora J."/>
            <person name="Crous P."/>
            <person name="Grigoriev I."/>
        </authorList>
    </citation>
    <scope>NUCLEOTIDE SEQUENCE</scope>
    <source>
        <strain evidence="5">CBS 133067</strain>
    </source>
</reference>
<organism evidence="5 6">
    <name type="scientific">Rhizodiscina lignyota</name>
    <dbReference type="NCBI Taxonomy" id="1504668"/>
    <lineage>
        <taxon>Eukaryota</taxon>
        <taxon>Fungi</taxon>
        <taxon>Dikarya</taxon>
        <taxon>Ascomycota</taxon>
        <taxon>Pezizomycotina</taxon>
        <taxon>Dothideomycetes</taxon>
        <taxon>Pleosporomycetidae</taxon>
        <taxon>Aulographales</taxon>
        <taxon>Rhizodiscinaceae</taxon>
        <taxon>Rhizodiscina</taxon>
    </lineage>
</organism>
<dbReference type="EMBL" id="ML978134">
    <property type="protein sequence ID" value="KAF2094412.1"/>
    <property type="molecule type" value="Genomic_DNA"/>
</dbReference>
<dbReference type="PROSITE" id="PS00122">
    <property type="entry name" value="CARBOXYLESTERASE_B_1"/>
    <property type="match status" value="1"/>
</dbReference>
<dbReference type="EC" id="3.1.1.-" evidence="3"/>
<evidence type="ECO:0000313" key="5">
    <source>
        <dbReference type="EMBL" id="KAF2094412.1"/>
    </source>
</evidence>
<dbReference type="AlphaFoldDB" id="A0A9P4I9C4"/>
<evidence type="ECO:0000256" key="2">
    <source>
        <dbReference type="ARBA" id="ARBA00022801"/>
    </source>
</evidence>
<evidence type="ECO:0000259" key="4">
    <source>
        <dbReference type="Pfam" id="PF00135"/>
    </source>
</evidence>
<keyword evidence="6" id="KW-1185">Reference proteome</keyword>
<evidence type="ECO:0000313" key="6">
    <source>
        <dbReference type="Proteomes" id="UP000799772"/>
    </source>
</evidence>
<dbReference type="InterPro" id="IPR050309">
    <property type="entry name" value="Type-B_Carboxylest/Lipase"/>
</dbReference>